<dbReference type="PANTHER" id="PTHR31213">
    <property type="entry name" value="OS08G0374000 PROTEIN-RELATED"/>
    <property type="match status" value="1"/>
</dbReference>
<dbReference type="GO" id="GO:0005634">
    <property type="term" value="C:nucleus"/>
    <property type="evidence" value="ECO:0007669"/>
    <property type="project" value="TreeGrafter"/>
</dbReference>
<feature type="domain" description="Bet v I/Major latex protein" evidence="2">
    <location>
        <begin position="1"/>
        <end position="156"/>
    </location>
</feature>
<accession>A0A3S3M0V5</accession>
<protein>
    <submittedName>
        <fullName evidence="3">Major pollen allergen Bet v 1-F/I</fullName>
    </submittedName>
</protein>
<dbReference type="GO" id="GO:0010427">
    <property type="term" value="F:abscisic acid binding"/>
    <property type="evidence" value="ECO:0007669"/>
    <property type="project" value="InterPro"/>
</dbReference>
<sequence length="161" mass="17577">MVAGSVSNEIKSPIAPGRLWKAMVKDSHNLMPKLLPEIISSIVILKGDGGVGTIRQSNFSPAIKEYSYWKDRVDAVDDQKHIFKYSVIEGGLIGKKVKSTSFELKFDAAADGGSVCKLSGEYETIEDRLPTEEETKEMIGGMIGMFKAVEGYLLANPDAYA</sequence>
<dbReference type="Gene3D" id="3.30.530.20">
    <property type="match status" value="1"/>
</dbReference>
<comment type="caution">
    <text evidence="3">The sequence shown here is derived from an EMBL/GenBank/DDBJ whole genome shotgun (WGS) entry which is preliminary data.</text>
</comment>
<dbReference type="OrthoDB" id="1880172at2759"/>
<dbReference type="PANTHER" id="PTHR31213:SF201">
    <property type="entry name" value="OS03G0300400 PROTEIN"/>
    <property type="match status" value="1"/>
</dbReference>
<dbReference type="EMBL" id="QPKB01000001">
    <property type="protein sequence ID" value="RWR75043.1"/>
    <property type="molecule type" value="Genomic_DNA"/>
</dbReference>
<dbReference type="SMART" id="SM01037">
    <property type="entry name" value="Bet_v_1"/>
    <property type="match status" value="1"/>
</dbReference>
<dbReference type="CDD" id="cd07816">
    <property type="entry name" value="Bet_v1-like"/>
    <property type="match status" value="1"/>
</dbReference>
<dbReference type="InterPro" id="IPR000916">
    <property type="entry name" value="Bet_v_I/MLP"/>
</dbReference>
<name>A0A3S3M0V5_9MAGN</name>
<evidence type="ECO:0000313" key="4">
    <source>
        <dbReference type="Proteomes" id="UP000283530"/>
    </source>
</evidence>
<evidence type="ECO:0000256" key="1">
    <source>
        <dbReference type="ARBA" id="ARBA00009744"/>
    </source>
</evidence>
<dbReference type="GO" id="GO:0004864">
    <property type="term" value="F:protein phosphatase inhibitor activity"/>
    <property type="evidence" value="ECO:0007669"/>
    <property type="project" value="InterPro"/>
</dbReference>
<dbReference type="AlphaFoldDB" id="A0A3S3M0V5"/>
<dbReference type="Proteomes" id="UP000283530">
    <property type="component" value="Unassembled WGS sequence"/>
</dbReference>
<evidence type="ECO:0000259" key="2">
    <source>
        <dbReference type="SMART" id="SM01037"/>
    </source>
</evidence>
<comment type="similarity">
    <text evidence="1">Belongs to the BetVI family.</text>
</comment>
<dbReference type="InterPro" id="IPR023393">
    <property type="entry name" value="START-like_dom_sf"/>
</dbReference>
<gene>
    <name evidence="3" type="ORF">CKAN_00340600</name>
</gene>
<organism evidence="3 4">
    <name type="scientific">Cinnamomum micranthum f. kanehirae</name>
    <dbReference type="NCBI Taxonomy" id="337451"/>
    <lineage>
        <taxon>Eukaryota</taxon>
        <taxon>Viridiplantae</taxon>
        <taxon>Streptophyta</taxon>
        <taxon>Embryophyta</taxon>
        <taxon>Tracheophyta</taxon>
        <taxon>Spermatophyta</taxon>
        <taxon>Magnoliopsida</taxon>
        <taxon>Magnoliidae</taxon>
        <taxon>Laurales</taxon>
        <taxon>Lauraceae</taxon>
        <taxon>Cinnamomum</taxon>
    </lineage>
</organism>
<reference evidence="3 4" key="1">
    <citation type="journal article" date="2019" name="Nat. Plants">
        <title>Stout camphor tree genome fills gaps in understanding of flowering plant genome evolution.</title>
        <authorList>
            <person name="Chaw S.M."/>
            <person name="Liu Y.C."/>
            <person name="Wu Y.W."/>
            <person name="Wang H.Y."/>
            <person name="Lin C.I."/>
            <person name="Wu C.S."/>
            <person name="Ke H.M."/>
            <person name="Chang L.Y."/>
            <person name="Hsu C.Y."/>
            <person name="Yang H.T."/>
            <person name="Sudianto E."/>
            <person name="Hsu M.H."/>
            <person name="Wu K.P."/>
            <person name="Wang L.N."/>
            <person name="Leebens-Mack J.H."/>
            <person name="Tsai I.J."/>
        </authorList>
    </citation>
    <scope>NUCLEOTIDE SEQUENCE [LARGE SCALE GENOMIC DNA]</scope>
    <source>
        <strain evidence="4">cv. Chaw 1501</strain>
        <tissue evidence="3">Young leaves</tissue>
    </source>
</reference>
<dbReference type="GO" id="GO:0038023">
    <property type="term" value="F:signaling receptor activity"/>
    <property type="evidence" value="ECO:0007669"/>
    <property type="project" value="InterPro"/>
</dbReference>
<dbReference type="InterPro" id="IPR024949">
    <property type="entry name" value="Bet_v_I_allergen"/>
</dbReference>
<dbReference type="GO" id="GO:0006952">
    <property type="term" value="P:defense response"/>
    <property type="evidence" value="ECO:0007669"/>
    <property type="project" value="InterPro"/>
</dbReference>
<dbReference type="InterPro" id="IPR050279">
    <property type="entry name" value="Plant_def-hormone_signal"/>
</dbReference>
<keyword evidence="4" id="KW-1185">Reference proteome</keyword>
<dbReference type="PRINTS" id="PR00634">
    <property type="entry name" value="BETALLERGEN"/>
</dbReference>
<dbReference type="FunFam" id="3.30.530.20:FF:000007">
    <property type="entry name" value="Major pollen allergen Bet v 1-A"/>
    <property type="match status" value="1"/>
</dbReference>
<dbReference type="SUPFAM" id="SSF55961">
    <property type="entry name" value="Bet v1-like"/>
    <property type="match status" value="1"/>
</dbReference>
<dbReference type="GO" id="GO:0009738">
    <property type="term" value="P:abscisic acid-activated signaling pathway"/>
    <property type="evidence" value="ECO:0007669"/>
    <property type="project" value="InterPro"/>
</dbReference>
<dbReference type="Pfam" id="PF00407">
    <property type="entry name" value="Bet_v_1"/>
    <property type="match status" value="1"/>
</dbReference>
<evidence type="ECO:0000313" key="3">
    <source>
        <dbReference type="EMBL" id="RWR75043.1"/>
    </source>
</evidence>
<proteinExistence type="inferred from homology"/>
<dbReference type="GO" id="GO:0005737">
    <property type="term" value="C:cytoplasm"/>
    <property type="evidence" value="ECO:0007669"/>
    <property type="project" value="TreeGrafter"/>
</dbReference>